<evidence type="ECO:0000313" key="2">
    <source>
        <dbReference type="EMBL" id="KAH0869858.1"/>
    </source>
</evidence>
<gene>
    <name evidence="2" type="ORF">HID58_076880</name>
</gene>
<keyword evidence="1" id="KW-0812">Transmembrane</keyword>
<evidence type="ECO:0000313" key="3">
    <source>
        <dbReference type="Proteomes" id="UP000824890"/>
    </source>
</evidence>
<dbReference type="Proteomes" id="UP000824890">
    <property type="component" value="Unassembled WGS sequence"/>
</dbReference>
<feature type="transmembrane region" description="Helical" evidence="1">
    <location>
        <begin position="96"/>
        <end position="116"/>
    </location>
</feature>
<evidence type="ECO:0000256" key="1">
    <source>
        <dbReference type="SAM" id="Phobius"/>
    </source>
</evidence>
<protein>
    <submittedName>
        <fullName evidence="2">Uncharacterized protein</fullName>
    </submittedName>
</protein>
<sequence>GSDRLSRLFMAEREHCVSLLDSLSRPPCSWPHLVWRLGSWVSYWFTVDTSEHLARHFHCFFSFRRRQDAFRFCLAGAVSLLCSASIPVLVKGSMAAVPSLCLMGVGVAYLTGFGGASRLMVSIRNSPLLVVSFFMDRYGYKYGGVNLEPATSEMTRKVSASEAIRRISSSSYSCRWQRTVTSKTG</sequence>
<dbReference type="EMBL" id="JAGKQM010000017">
    <property type="protein sequence ID" value="KAH0869858.1"/>
    <property type="molecule type" value="Genomic_DNA"/>
</dbReference>
<keyword evidence="3" id="KW-1185">Reference proteome</keyword>
<comment type="caution">
    <text evidence="2">The sequence shown here is derived from an EMBL/GenBank/DDBJ whole genome shotgun (WGS) entry which is preliminary data.</text>
</comment>
<proteinExistence type="predicted"/>
<keyword evidence="1" id="KW-1133">Transmembrane helix</keyword>
<accession>A0ABQ7YP05</accession>
<reference evidence="2 3" key="1">
    <citation type="submission" date="2021-05" db="EMBL/GenBank/DDBJ databases">
        <title>Genome Assembly of Synthetic Allotetraploid Brassica napus Reveals Homoeologous Exchanges between Subgenomes.</title>
        <authorList>
            <person name="Davis J.T."/>
        </authorList>
    </citation>
    <scope>NUCLEOTIDE SEQUENCE [LARGE SCALE GENOMIC DNA]</scope>
    <source>
        <strain evidence="3">cv. Da-Ae</strain>
        <tissue evidence="2">Seedling</tissue>
    </source>
</reference>
<organism evidence="2 3">
    <name type="scientific">Brassica napus</name>
    <name type="common">Rape</name>
    <dbReference type="NCBI Taxonomy" id="3708"/>
    <lineage>
        <taxon>Eukaryota</taxon>
        <taxon>Viridiplantae</taxon>
        <taxon>Streptophyta</taxon>
        <taxon>Embryophyta</taxon>
        <taxon>Tracheophyta</taxon>
        <taxon>Spermatophyta</taxon>
        <taxon>Magnoliopsida</taxon>
        <taxon>eudicotyledons</taxon>
        <taxon>Gunneridae</taxon>
        <taxon>Pentapetalae</taxon>
        <taxon>rosids</taxon>
        <taxon>malvids</taxon>
        <taxon>Brassicales</taxon>
        <taxon>Brassicaceae</taxon>
        <taxon>Brassiceae</taxon>
        <taxon>Brassica</taxon>
    </lineage>
</organism>
<feature type="transmembrane region" description="Helical" evidence="1">
    <location>
        <begin position="69"/>
        <end position="90"/>
    </location>
</feature>
<keyword evidence="1" id="KW-0472">Membrane</keyword>
<name>A0ABQ7YP05_BRANA</name>
<feature type="non-terminal residue" evidence="2">
    <location>
        <position position="1"/>
    </location>
</feature>